<name>B9M2L2_GEODF</name>
<dbReference type="Pfam" id="PF00437">
    <property type="entry name" value="T2SSE"/>
    <property type="match status" value="1"/>
</dbReference>
<dbReference type="CDD" id="cd01129">
    <property type="entry name" value="PulE-GspE-like"/>
    <property type="match status" value="1"/>
</dbReference>
<dbReference type="Gene3D" id="3.30.300.160">
    <property type="entry name" value="Type II secretion system, protein E, N-terminal domain"/>
    <property type="match status" value="1"/>
</dbReference>
<evidence type="ECO:0000256" key="2">
    <source>
        <dbReference type="ARBA" id="ARBA00022741"/>
    </source>
</evidence>
<dbReference type="GO" id="GO:0005886">
    <property type="term" value="C:plasma membrane"/>
    <property type="evidence" value="ECO:0007669"/>
    <property type="project" value="TreeGrafter"/>
</dbReference>
<dbReference type="InterPro" id="IPR001482">
    <property type="entry name" value="T2SS/T4SS_dom"/>
</dbReference>
<evidence type="ECO:0000256" key="1">
    <source>
        <dbReference type="ARBA" id="ARBA00006611"/>
    </source>
</evidence>
<dbReference type="STRING" id="316067.Geob_1030"/>
<dbReference type="InterPro" id="IPR003593">
    <property type="entry name" value="AAA+_ATPase"/>
</dbReference>
<evidence type="ECO:0000313" key="6">
    <source>
        <dbReference type="Proteomes" id="UP000007721"/>
    </source>
</evidence>
<dbReference type="SMART" id="SM00382">
    <property type="entry name" value="AAA"/>
    <property type="match status" value="1"/>
</dbReference>
<dbReference type="InterPro" id="IPR003018">
    <property type="entry name" value="GAF"/>
</dbReference>
<evidence type="ECO:0000259" key="4">
    <source>
        <dbReference type="PROSITE" id="PS00662"/>
    </source>
</evidence>
<dbReference type="PROSITE" id="PS00662">
    <property type="entry name" value="T2SP_E"/>
    <property type="match status" value="1"/>
</dbReference>
<proteinExistence type="inferred from homology"/>
<dbReference type="GO" id="GO:0016887">
    <property type="term" value="F:ATP hydrolysis activity"/>
    <property type="evidence" value="ECO:0007669"/>
    <property type="project" value="TreeGrafter"/>
</dbReference>
<keyword evidence="2" id="KW-0547">Nucleotide-binding</keyword>
<dbReference type="SUPFAM" id="SSF52540">
    <property type="entry name" value="P-loop containing nucleoside triphosphate hydrolases"/>
    <property type="match status" value="1"/>
</dbReference>
<dbReference type="RefSeq" id="WP_012646120.1">
    <property type="nucleotide sequence ID" value="NC_011979.1"/>
</dbReference>
<dbReference type="Gene3D" id="3.40.50.300">
    <property type="entry name" value="P-loop containing nucleotide triphosphate hydrolases"/>
    <property type="match status" value="1"/>
</dbReference>
<organism evidence="5 6">
    <name type="scientific">Geotalea daltonii (strain DSM 22248 / JCM 15807 / FRC-32)</name>
    <name type="common">Geobacter daltonii</name>
    <dbReference type="NCBI Taxonomy" id="316067"/>
    <lineage>
        <taxon>Bacteria</taxon>
        <taxon>Pseudomonadati</taxon>
        <taxon>Thermodesulfobacteriota</taxon>
        <taxon>Desulfuromonadia</taxon>
        <taxon>Geobacterales</taxon>
        <taxon>Geobacteraceae</taxon>
        <taxon>Geotalea</taxon>
    </lineage>
</organism>
<evidence type="ECO:0000313" key="5">
    <source>
        <dbReference type="EMBL" id="ACM19391.1"/>
    </source>
</evidence>
<protein>
    <submittedName>
        <fullName evidence="5">GAF sensor PilB/PulE/GspE family ATPase</fullName>
    </submittedName>
</protein>
<dbReference type="KEGG" id="geo:Geob_1030"/>
<dbReference type="Pfam" id="PF13492">
    <property type="entry name" value="GAF_3"/>
    <property type="match status" value="1"/>
</dbReference>
<dbReference type="Proteomes" id="UP000007721">
    <property type="component" value="Chromosome"/>
</dbReference>
<dbReference type="SUPFAM" id="SSF55781">
    <property type="entry name" value="GAF domain-like"/>
    <property type="match status" value="1"/>
</dbReference>
<dbReference type="InterPro" id="IPR027417">
    <property type="entry name" value="P-loop_NTPase"/>
</dbReference>
<keyword evidence="3" id="KW-0067">ATP-binding</keyword>
<dbReference type="PANTHER" id="PTHR30258:SF1">
    <property type="entry name" value="PROTEIN TRANSPORT PROTEIN HOFB HOMOLOG"/>
    <property type="match status" value="1"/>
</dbReference>
<dbReference type="Pfam" id="PF05157">
    <property type="entry name" value="MshEN"/>
    <property type="match status" value="1"/>
</dbReference>
<dbReference type="eggNOG" id="COG2804">
    <property type="taxonomic scope" value="Bacteria"/>
</dbReference>
<dbReference type="InterPro" id="IPR029016">
    <property type="entry name" value="GAF-like_dom_sf"/>
</dbReference>
<feature type="domain" description="Bacterial type II secretion system protein E" evidence="4">
    <location>
        <begin position="576"/>
        <end position="590"/>
    </location>
</feature>
<dbReference type="Gene3D" id="3.30.450.90">
    <property type="match status" value="1"/>
</dbReference>
<dbReference type="AlphaFoldDB" id="B9M2L2"/>
<dbReference type="InterPro" id="IPR007831">
    <property type="entry name" value="T2SS_GspE_N"/>
</dbReference>
<dbReference type="InterPro" id="IPR037257">
    <property type="entry name" value="T2SS_E_N_sf"/>
</dbReference>
<evidence type="ECO:0000256" key="3">
    <source>
        <dbReference type="ARBA" id="ARBA00022840"/>
    </source>
</evidence>
<dbReference type="FunFam" id="3.40.50.300:FF:000398">
    <property type="entry name" value="Type IV pilus assembly ATPase PilB"/>
    <property type="match status" value="1"/>
</dbReference>
<sequence>MDMATGLLKEQLEYRKRFMEKINEIHSAANLNSILIQLKDSIAELFKAERMTIYVADRQRNVLISRVKSGDELKQIVVPISPESIAGYCATSQQLINITNAYDDHELKMINTGLKFDDTWDKKTGFHTAQVLCVPMIFDSKLIGVMQLINKKGAAAFTSTDLSYASELATSLSIAIHNIYRISASVKIIRQNSRYNYLLDKNLIDEKDIQKASSHPDLAKIGLDHLIMREFSISSEDMAKSLSLYFGTDFVCFDGTLPPLVDLLERIKPDRLKKERWIPVKIENGVLQVAMEDPTDLAKQDLIRFVYPEYRRLSFVGAYRQDIDLFIDHFYNLGSMVGGDSSTISELLNRLDTSDEPEVEQEVQKVSDQDSVIVQLVNKIVCDAYNAKASDIHIEPYPGKNDVLVRIRIDGRCKIYQRIPYKYKHAITSRIKIMSGLDIAERRKPQDGKIDFKKFGPIDVELRVATLPTAGQLEDVVLRVLASGEPIPFDKLGLTSRNTRIFEESIKKPYGLILVVGPTGSGKTTTLHSAVARINDPETKIWTAEDPVEITQKGLRQVQVNSRIGFTFAAALRSFLRADPDVIMVGEMRDAETTSTGIEASLTGHLVFSTLHTNSAPETVTRLLDMGMDPFSFSDALLCILAQRLARRLCHDCREIYIPEQRELDGIIEEYGAEHFARLGMDRGEIKLARAKGCAKCNETGYKGRLGLHEILECTDAMKALIKRKEEVDTIRRQAIADGMTTLKQDGILKVFQGLTDLKEVRRVCIK</sequence>
<comment type="similarity">
    <text evidence="1">Belongs to the GSP E family.</text>
</comment>
<dbReference type="GO" id="GO:0005524">
    <property type="term" value="F:ATP binding"/>
    <property type="evidence" value="ECO:0007669"/>
    <property type="project" value="UniProtKB-KW"/>
</dbReference>
<dbReference type="Gene3D" id="3.30.450.40">
    <property type="match status" value="1"/>
</dbReference>
<dbReference type="SUPFAM" id="SSF160246">
    <property type="entry name" value="EspE N-terminal domain-like"/>
    <property type="match status" value="1"/>
</dbReference>
<gene>
    <name evidence="5" type="ordered locus">Geob_1030</name>
</gene>
<reference evidence="5 6" key="1">
    <citation type="submission" date="2009-01" db="EMBL/GenBank/DDBJ databases">
        <title>Complete sequence of Geobacter sp. FRC-32.</title>
        <authorList>
            <consortium name="US DOE Joint Genome Institute"/>
            <person name="Lucas S."/>
            <person name="Copeland A."/>
            <person name="Lapidus A."/>
            <person name="Glavina del Rio T."/>
            <person name="Dalin E."/>
            <person name="Tice H."/>
            <person name="Bruce D."/>
            <person name="Goodwin L."/>
            <person name="Pitluck S."/>
            <person name="Saunders E."/>
            <person name="Brettin T."/>
            <person name="Detter J.C."/>
            <person name="Han C."/>
            <person name="Larimer F."/>
            <person name="Land M."/>
            <person name="Hauser L."/>
            <person name="Kyrpides N."/>
            <person name="Ovchinnikova G."/>
            <person name="Kostka J."/>
            <person name="Richardson P."/>
        </authorList>
    </citation>
    <scope>NUCLEOTIDE SEQUENCE [LARGE SCALE GENOMIC DNA]</scope>
    <source>
        <strain evidence="6">DSM 22248 / JCM 15807 / FRC-32</strain>
    </source>
</reference>
<dbReference type="HOGENOM" id="CLU_013446_7_1_7"/>
<dbReference type="SMART" id="SM00065">
    <property type="entry name" value="GAF"/>
    <property type="match status" value="1"/>
</dbReference>
<dbReference type="PANTHER" id="PTHR30258">
    <property type="entry name" value="TYPE II SECRETION SYSTEM PROTEIN GSPE-RELATED"/>
    <property type="match status" value="1"/>
</dbReference>
<keyword evidence="6" id="KW-1185">Reference proteome</keyword>
<dbReference type="EMBL" id="CP001390">
    <property type="protein sequence ID" value="ACM19391.1"/>
    <property type="molecule type" value="Genomic_DNA"/>
</dbReference>
<accession>B9M2L2</accession>